<feature type="transmembrane region" description="Helical" evidence="2">
    <location>
        <begin position="226"/>
        <end position="247"/>
    </location>
</feature>
<feature type="region of interest" description="Disordered" evidence="1">
    <location>
        <begin position="300"/>
        <end position="338"/>
    </location>
</feature>
<reference evidence="3 4" key="1">
    <citation type="submission" date="2016-07" db="EMBL/GenBank/DDBJ databases">
        <title>Pervasive Adenine N6-methylation of Active Genes in Fungi.</title>
        <authorList>
            <consortium name="DOE Joint Genome Institute"/>
            <person name="Mondo S.J."/>
            <person name="Dannebaum R.O."/>
            <person name="Kuo R.C."/>
            <person name="Labutti K."/>
            <person name="Haridas S."/>
            <person name="Kuo A."/>
            <person name="Salamov A."/>
            <person name="Ahrendt S.R."/>
            <person name="Lipzen A."/>
            <person name="Sullivan W."/>
            <person name="Andreopoulos W.B."/>
            <person name="Clum A."/>
            <person name="Lindquist E."/>
            <person name="Daum C."/>
            <person name="Ramamoorthy G.K."/>
            <person name="Gryganskyi A."/>
            <person name="Culley D."/>
            <person name="Magnuson J.K."/>
            <person name="James T.Y."/>
            <person name="O'Malley M.A."/>
            <person name="Stajich J.E."/>
            <person name="Spatafora J.W."/>
            <person name="Visel A."/>
            <person name="Grigoriev I.V."/>
        </authorList>
    </citation>
    <scope>NUCLEOTIDE SEQUENCE [LARGE SCALE GENOMIC DNA]</scope>
    <source>
        <strain evidence="3 4">CBS 129021</strain>
    </source>
</reference>
<name>A0A1Y2DUV1_9PEZI</name>
<dbReference type="InParanoid" id="A0A1Y2DUV1"/>
<evidence type="ECO:0000313" key="4">
    <source>
        <dbReference type="Proteomes" id="UP000193689"/>
    </source>
</evidence>
<dbReference type="EMBL" id="MCFJ01000008">
    <property type="protein sequence ID" value="ORY63062.1"/>
    <property type="molecule type" value="Genomic_DNA"/>
</dbReference>
<keyword evidence="2" id="KW-1133">Transmembrane helix</keyword>
<evidence type="ECO:0000256" key="1">
    <source>
        <dbReference type="SAM" id="MobiDB-lite"/>
    </source>
</evidence>
<dbReference type="OrthoDB" id="4159154at2759"/>
<dbReference type="Proteomes" id="UP000193689">
    <property type="component" value="Unassembled WGS sequence"/>
</dbReference>
<protein>
    <submittedName>
        <fullName evidence="3">Actin cortical patch SUR7/pH-response regulator pali</fullName>
    </submittedName>
</protein>
<dbReference type="PANTHER" id="PTHR28019">
    <property type="entry name" value="CELL MEMBRANE PROTEIN YLR413W-RELATED"/>
    <property type="match status" value="1"/>
</dbReference>
<gene>
    <name evidence="3" type="ORF">BCR38DRAFT_485833</name>
</gene>
<keyword evidence="4" id="KW-1185">Reference proteome</keyword>
<dbReference type="STRING" id="1141098.A0A1Y2DUV1"/>
<sequence length="338" mass="36221">MGNSVKRSPWMVIIALVFSIGGFVLAMVSMFAGSHPGRMEEYHVIAINMSNFGHDLVPTATSGGSNPTSTSEGGIGAIFSSVVASAESAIGDALDDIADELSTELGISQWYSLHIMNACEGTYAPNATSPGAWYNVTNCTAQEAGYQFNLTEVLDHELQVGPLKLNLNQLGFPEDIQDFIDYLNSFLLAIFVFYVLGSALAGLSFLLCIVELTLRNQSTLIRISGIITAGLSALTLGVGSAITTAVAKKGESEINEKGDDVGISANAGGKFMIISWVSFGAMFVAFIVWLLSFCMGRKKTRGASHSSGLEKGETRQRSSRNRFSGWRRTRRSHKAGSF</sequence>
<dbReference type="InterPro" id="IPR009571">
    <property type="entry name" value="SUR7/Rim9-like_fungi"/>
</dbReference>
<dbReference type="GO" id="GO:0031505">
    <property type="term" value="P:fungal-type cell wall organization"/>
    <property type="evidence" value="ECO:0007669"/>
    <property type="project" value="TreeGrafter"/>
</dbReference>
<accession>A0A1Y2DUV1</accession>
<evidence type="ECO:0000313" key="3">
    <source>
        <dbReference type="EMBL" id="ORY63062.1"/>
    </source>
</evidence>
<keyword evidence="2" id="KW-0472">Membrane</keyword>
<dbReference type="GO" id="GO:0051285">
    <property type="term" value="C:cell cortex of cell tip"/>
    <property type="evidence" value="ECO:0007669"/>
    <property type="project" value="TreeGrafter"/>
</dbReference>
<keyword evidence="2" id="KW-0812">Transmembrane</keyword>
<dbReference type="PANTHER" id="PTHR28019:SF7">
    <property type="entry name" value="SUR7 PROTEIN"/>
    <property type="match status" value="1"/>
</dbReference>
<feature type="transmembrane region" description="Helical" evidence="2">
    <location>
        <begin position="186"/>
        <end position="214"/>
    </location>
</feature>
<feature type="transmembrane region" description="Helical" evidence="2">
    <location>
        <begin position="267"/>
        <end position="291"/>
    </location>
</feature>
<feature type="transmembrane region" description="Helical" evidence="2">
    <location>
        <begin position="12"/>
        <end position="32"/>
    </location>
</feature>
<proteinExistence type="predicted"/>
<dbReference type="AlphaFoldDB" id="A0A1Y2DUV1"/>
<dbReference type="GeneID" id="63780152"/>
<organism evidence="3 4">
    <name type="scientific">Pseudomassariella vexata</name>
    <dbReference type="NCBI Taxonomy" id="1141098"/>
    <lineage>
        <taxon>Eukaryota</taxon>
        <taxon>Fungi</taxon>
        <taxon>Dikarya</taxon>
        <taxon>Ascomycota</taxon>
        <taxon>Pezizomycotina</taxon>
        <taxon>Sordariomycetes</taxon>
        <taxon>Xylariomycetidae</taxon>
        <taxon>Amphisphaeriales</taxon>
        <taxon>Pseudomassariaceae</taxon>
        <taxon>Pseudomassariella</taxon>
    </lineage>
</organism>
<feature type="compositionally biased region" description="Basic residues" evidence="1">
    <location>
        <begin position="317"/>
        <end position="338"/>
    </location>
</feature>
<comment type="caution">
    <text evidence="3">The sequence shown here is derived from an EMBL/GenBank/DDBJ whole genome shotgun (WGS) entry which is preliminary data.</text>
</comment>
<dbReference type="InterPro" id="IPR052413">
    <property type="entry name" value="SUR7_domain"/>
</dbReference>
<dbReference type="Pfam" id="PF06687">
    <property type="entry name" value="SUR7"/>
    <property type="match status" value="1"/>
</dbReference>
<dbReference type="RefSeq" id="XP_040714719.1">
    <property type="nucleotide sequence ID" value="XM_040863940.1"/>
</dbReference>
<evidence type="ECO:0000256" key="2">
    <source>
        <dbReference type="SAM" id="Phobius"/>
    </source>
</evidence>
<dbReference type="GO" id="GO:0005886">
    <property type="term" value="C:plasma membrane"/>
    <property type="evidence" value="ECO:0007669"/>
    <property type="project" value="InterPro"/>
</dbReference>